<gene>
    <name evidence="1" type="ORF">PR048_000492</name>
</gene>
<reference evidence="1 2" key="1">
    <citation type="submission" date="2023-02" db="EMBL/GenBank/DDBJ databases">
        <title>LHISI_Scaffold_Assembly.</title>
        <authorList>
            <person name="Stuart O.P."/>
            <person name="Cleave R."/>
            <person name="Magrath M.J.L."/>
            <person name="Mikheyev A.S."/>
        </authorList>
    </citation>
    <scope>NUCLEOTIDE SEQUENCE [LARGE SCALE GENOMIC DNA]</scope>
    <source>
        <strain evidence="1">Daus_M_001</strain>
        <tissue evidence="1">Leg muscle</tissue>
    </source>
</reference>
<keyword evidence="2" id="KW-1185">Reference proteome</keyword>
<accession>A0ABQ9IES1</accession>
<dbReference type="Proteomes" id="UP001159363">
    <property type="component" value="Chromosome 1"/>
</dbReference>
<dbReference type="EMBL" id="JARBHB010000001">
    <property type="protein sequence ID" value="KAJ8895167.1"/>
    <property type="molecule type" value="Genomic_DNA"/>
</dbReference>
<sequence length="241" mass="26692">MRAEEVVHHSPATMMLYCIPLLEYVPQQAADLRSPLLPVPLLAGRHIQSYNSFARQSGRDLVKKKLCVCDLAMRFAVGKMQIANILINKDEILQLWTENSSSSSIRAFPKIAGVAVGTMMYECFDRIRRHKRKVILFMDNADPHPDVKLTYVIIFLPPNVTTACQPPDQGIMDVTSAVDLAKTISALGAILWANSAIQKIMPPTVRTCFMKAGNPLATGFTGFDAESVNDSDSKLTELLTR</sequence>
<evidence type="ECO:0000313" key="2">
    <source>
        <dbReference type="Proteomes" id="UP001159363"/>
    </source>
</evidence>
<protein>
    <recommendedName>
        <fullName evidence="3">DDE-1 domain-containing protein</fullName>
    </recommendedName>
</protein>
<name>A0ABQ9IES1_9NEOP</name>
<proteinExistence type="predicted"/>
<comment type="caution">
    <text evidence="1">The sequence shown here is derived from an EMBL/GenBank/DDBJ whole genome shotgun (WGS) entry which is preliminary data.</text>
</comment>
<evidence type="ECO:0008006" key="3">
    <source>
        <dbReference type="Google" id="ProtNLM"/>
    </source>
</evidence>
<organism evidence="1 2">
    <name type="scientific">Dryococelus australis</name>
    <dbReference type="NCBI Taxonomy" id="614101"/>
    <lineage>
        <taxon>Eukaryota</taxon>
        <taxon>Metazoa</taxon>
        <taxon>Ecdysozoa</taxon>
        <taxon>Arthropoda</taxon>
        <taxon>Hexapoda</taxon>
        <taxon>Insecta</taxon>
        <taxon>Pterygota</taxon>
        <taxon>Neoptera</taxon>
        <taxon>Polyneoptera</taxon>
        <taxon>Phasmatodea</taxon>
        <taxon>Verophasmatodea</taxon>
        <taxon>Anareolatae</taxon>
        <taxon>Phasmatidae</taxon>
        <taxon>Eurycanthinae</taxon>
        <taxon>Dryococelus</taxon>
    </lineage>
</organism>
<evidence type="ECO:0000313" key="1">
    <source>
        <dbReference type="EMBL" id="KAJ8895167.1"/>
    </source>
</evidence>